<keyword evidence="7 8" id="KW-0472">Membrane</keyword>
<dbReference type="Gene3D" id="1.20.1300.10">
    <property type="entry name" value="Fumarate reductase/succinate dehydrogenase, transmembrane subunit"/>
    <property type="match status" value="1"/>
</dbReference>
<dbReference type="NCBIfam" id="TIGR02046">
    <property type="entry name" value="sdhC_b558_fam"/>
    <property type="match status" value="1"/>
</dbReference>
<keyword evidence="3 8" id="KW-0812">Transmembrane</keyword>
<comment type="caution">
    <text evidence="9">The sequence shown here is derived from an EMBL/GenBank/DDBJ whole genome shotgun (WGS) entry which is preliminary data.</text>
</comment>
<evidence type="ECO:0000256" key="6">
    <source>
        <dbReference type="ARBA" id="ARBA00023004"/>
    </source>
</evidence>
<sequence length="220" mass="24703">MRPSLWSTAVGKKYAMAISGLVLMGYVLLHMVGNLKIYFGASALNEYAEWLREIGEPALPREWLLWGLRIVLLVAVVVHIYAAYALTRMNQRARPVKYASKRDYVAADFASRTMRWTGIIVVLFVIWHLLDLTWGTTNPDFVSGDVYHNVIASFERIPVAIAYVIANLALGVHLYHGAWSLFQSMGWYGTWRRTFSIAFAAVVVAGNVSFPLAVMFGVVN</sequence>
<evidence type="ECO:0000256" key="2">
    <source>
        <dbReference type="ARBA" id="ARBA00022617"/>
    </source>
</evidence>
<keyword evidence="6" id="KW-0408">Iron</keyword>
<dbReference type="GO" id="GO:0046872">
    <property type="term" value="F:metal ion binding"/>
    <property type="evidence" value="ECO:0007669"/>
    <property type="project" value="UniProtKB-KW"/>
</dbReference>
<protein>
    <submittedName>
        <fullName evidence="9">Succinate dehydrogenase / fumarate reductase cytochrome b subunit</fullName>
    </submittedName>
</protein>
<feature type="transmembrane region" description="Helical" evidence="8">
    <location>
        <begin position="21"/>
        <end position="43"/>
    </location>
</feature>
<gene>
    <name evidence="9" type="ORF">C8N24_0513</name>
</gene>
<comment type="subcellular location">
    <subcellularLocation>
        <location evidence="1">Membrane</location>
    </subcellularLocation>
</comment>
<dbReference type="AlphaFoldDB" id="A0A660L9S9"/>
<evidence type="ECO:0000256" key="7">
    <source>
        <dbReference type="ARBA" id="ARBA00023136"/>
    </source>
</evidence>
<dbReference type="InterPro" id="IPR011138">
    <property type="entry name" value="Cytochrome_b-558"/>
</dbReference>
<reference evidence="9 10" key="1">
    <citation type="submission" date="2018-10" db="EMBL/GenBank/DDBJ databases">
        <title>Genomic Encyclopedia of Archaeal and Bacterial Type Strains, Phase II (KMG-II): from individual species to whole genera.</title>
        <authorList>
            <person name="Goeker M."/>
        </authorList>
    </citation>
    <scope>NUCLEOTIDE SEQUENCE [LARGE SCALE GENOMIC DNA]</scope>
    <source>
        <strain evidence="9 10">DSM 14954</strain>
    </source>
</reference>
<dbReference type="GO" id="GO:0016020">
    <property type="term" value="C:membrane"/>
    <property type="evidence" value="ECO:0007669"/>
    <property type="project" value="UniProtKB-SubCell"/>
</dbReference>
<organism evidence="9 10">
    <name type="scientific">Solirubrobacter pauli</name>
    <dbReference type="NCBI Taxonomy" id="166793"/>
    <lineage>
        <taxon>Bacteria</taxon>
        <taxon>Bacillati</taxon>
        <taxon>Actinomycetota</taxon>
        <taxon>Thermoleophilia</taxon>
        <taxon>Solirubrobacterales</taxon>
        <taxon>Solirubrobacteraceae</taxon>
        <taxon>Solirubrobacter</taxon>
    </lineage>
</organism>
<dbReference type="EMBL" id="RBIL01000001">
    <property type="protein sequence ID" value="RKQ90700.1"/>
    <property type="molecule type" value="Genomic_DNA"/>
</dbReference>
<feature type="transmembrane region" description="Helical" evidence="8">
    <location>
        <begin position="63"/>
        <end position="84"/>
    </location>
</feature>
<feature type="transmembrane region" description="Helical" evidence="8">
    <location>
        <begin position="157"/>
        <end position="182"/>
    </location>
</feature>
<dbReference type="CDD" id="cd03498">
    <property type="entry name" value="SQR_TypeB_2_TM"/>
    <property type="match status" value="1"/>
</dbReference>
<evidence type="ECO:0000256" key="5">
    <source>
        <dbReference type="ARBA" id="ARBA00022989"/>
    </source>
</evidence>
<evidence type="ECO:0000313" key="9">
    <source>
        <dbReference type="EMBL" id="RKQ90700.1"/>
    </source>
</evidence>
<keyword evidence="2" id="KW-0349">Heme</keyword>
<dbReference type="InterPro" id="IPR034804">
    <property type="entry name" value="SQR/QFR_C/D"/>
</dbReference>
<dbReference type="SUPFAM" id="SSF81343">
    <property type="entry name" value="Fumarate reductase respiratory complex transmembrane subunits"/>
    <property type="match status" value="1"/>
</dbReference>
<evidence type="ECO:0000256" key="8">
    <source>
        <dbReference type="SAM" id="Phobius"/>
    </source>
</evidence>
<evidence type="ECO:0000256" key="1">
    <source>
        <dbReference type="ARBA" id="ARBA00004370"/>
    </source>
</evidence>
<feature type="transmembrane region" description="Helical" evidence="8">
    <location>
        <begin position="116"/>
        <end position="137"/>
    </location>
</feature>
<evidence type="ECO:0000256" key="4">
    <source>
        <dbReference type="ARBA" id="ARBA00022723"/>
    </source>
</evidence>
<name>A0A660L9S9_9ACTN</name>
<evidence type="ECO:0000313" key="10">
    <source>
        <dbReference type="Proteomes" id="UP000278962"/>
    </source>
</evidence>
<dbReference type="Pfam" id="PF01127">
    <property type="entry name" value="Sdh_cyt"/>
    <property type="match status" value="1"/>
</dbReference>
<evidence type="ECO:0000256" key="3">
    <source>
        <dbReference type="ARBA" id="ARBA00022692"/>
    </source>
</evidence>
<proteinExistence type="predicted"/>
<dbReference type="Proteomes" id="UP000278962">
    <property type="component" value="Unassembled WGS sequence"/>
</dbReference>
<feature type="transmembrane region" description="Helical" evidence="8">
    <location>
        <begin position="194"/>
        <end position="219"/>
    </location>
</feature>
<keyword evidence="5 8" id="KW-1133">Transmembrane helix</keyword>
<keyword evidence="4" id="KW-0479">Metal-binding</keyword>
<dbReference type="InterPro" id="IPR000701">
    <property type="entry name" value="SuccDH_FuR_B_TM-su"/>
</dbReference>
<keyword evidence="10" id="KW-1185">Reference proteome</keyword>
<accession>A0A660L9S9</accession>